<dbReference type="Proteomes" id="UP000250140">
    <property type="component" value="Unassembled WGS sequence"/>
</dbReference>
<dbReference type="OrthoDB" id="5272396at2759"/>
<reference evidence="1 2" key="1">
    <citation type="journal article" date="2016" name="Nat. Commun.">
        <title>Ectomycorrhizal ecology is imprinted in the genome of the dominant symbiotic fungus Cenococcum geophilum.</title>
        <authorList>
            <consortium name="DOE Joint Genome Institute"/>
            <person name="Peter M."/>
            <person name="Kohler A."/>
            <person name="Ohm R.A."/>
            <person name="Kuo A."/>
            <person name="Krutzmann J."/>
            <person name="Morin E."/>
            <person name="Arend M."/>
            <person name="Barry K.W."/>
            <person name="Binder M."/>
            <person name="Choi C."/>
            <person name="Clum A."/>
            <person name="Copeland A."/>
            <person name="Grisel N."/>
            <person name="Haridas S."/>
            <person name="Kipfer T."/>
            <person name="LaButti K."/>
            <person name="Lindquist E."/>
            <person name="Lipzen A."/>
            <person name="Maire R."/>
            <person name="Meier B."/>
            <person name="Mihaltcheva S."/>
            <person name="Molinier V."/>
            <person name="Murat C."/>
            <person name="Poggeler S."/>
            <person name="Quandt C.A."/>
            <person name="Sperisen C."/>
            <person name="Tritt A."/>
            <person name="Tisserant E."/>
            <person name="Crous P.W."/>
            <person name="Henrissat B."/>
            <person name="Nehls U."/>
            <person name="Egli S."/>
            <person name="Spatafora J.W."/>
            <person name="Grigoriev I.V."/>
            <person name="Martin F.M."/>
        </authorList>
    </citation>
    <scope>NUCLEOTIDE SEQUENCE [LARGE SCALE GENOMIC DNA]</scope>
    <source>
        <strain evidence="1 2">CBS 207.34</strain>
    </source>
</reference>
<protein>
    <submittedName>
        <fullName evidence="1">Uncharacterized protein</fullName>
    </submittedName>
</protein>
<sequence length="315" mass="36295">MCLLNGSYILRCIFEKTIHRKTTMASPTADDENTCLLLALPLELREEIWRLSLPRSFERQVFDDERDDPGYCGRSKTFKLPMWEPGSLDLLRVNQQIYYEAMPLFWKRNTFILFVRGRKTKIAVGYPIKDTYQAARYREKPFFEINPEYTKLIKRWCLTFDTGYSVDPKGQVTRDAEVWAKANQIMPARILNHPIQSQYLPYRFIALEVRCARGDESRLSYTHAAFTSLYSFIDALEYPPSFHHVDLAFCCSSSETPYQADRGSHIYRGTSLKAGQKLVKLLPGLMKSGVAPAPGSLADKAWDWLELDGGTNPIY</sequence>
<keyword evidence="2" id="KW-1185">Reference proteome</keyword>
<gene>
    <name evidence="1" type="ORF">AOQ84DRAFT_440859</name>
</gene>
<dbReference type="PANTHER" id="PTHR42085">
    <property type="entry name" value="F-BOX DOMAIN-CONTAINING PROTEIN"/>
    <property type="match status" value="1"/>
</dbReference>
<name>A0A8E2EXK8_9PEZI</name>
<proteinExistence type="predicted"/>
<dbReference type="AlphaFoldDB" id="A0A8E2EXK8"/>
<evidence type="ECO:0000313" key="1">
    <source>
        <dbReference type="EMBL" id="OCL06386.1"/>
    </source>
</evidence>
<dbReference type="EMBL" id="KV750078">
    <property type="protein sequence ID" value="OCL06386.1"/>
    <property type="molecule type" value="Genomic_DNA"/>
</dbReference>
<organism evidence="1 2">
    <name type="scientific">Glonium stellatum</name>
    <dbReference type="NCBI Taxonomy" id="574774"/>
    <lineage>
        <taxon>Eukaryota</taxon>
        <taxon>Fungi</taxon>
        <taxon>Dikarya</taxon>
        <taxon>Ascomycota</taxon>
        <taxon>Pezizomycotina</taxon>
        <taxon>Dothideomycetes</taxon>
        <taxon>Pleosporomycetidae</taxon>
        <taxon>Gloniales</taxon>
        <taxon>Gloniaceae</taxon>
        <taxon>Glonium</taxon>
    </lineage>
</organism>
<dbReference type="PANTHER" id="PTHR42085:SF2">
    <property type="entry name" value="F-BOX DOMAIN-CONTAINING PROTEIN"/>
    <property type="match status" value="1"/>
</dbReference>
<dbReference type="InterPro" id="IPR038883">
    <property type="entry name" value="AN11006-like"/>
</dbReference>
<evidence type="ECO:0000313" key="2">
    <source>
        <dbReference type="Proteomes" id="UP000250140"/>
    </source>
</evidence>
<accession>A0A8E2EXK8</accession>